<keyword evidence="5" id="KW-1185">Reference proteome</keyword>
<dbReference type="EMBL" id="JAGFBS010000008">
    <property type="protein sequence ID" value="KAG6377989.1"/>
    <property type="molecule type" value="Genomic_DNA"/>
</dbReference>
<dbReference type="InterPro" id="IPR051490">
    <property type="entry name" value="THEM6_lcsJ_thioesterase"/>
</dbReference>
<protein>
    <submittedName>
        <fullName evidence="4">Uncharacterized protein</fullName>
    </submittedName>
</protein>
<dbReference type="SUPFAM" id="SSF54637">
    <property type="entry name" value="Thioesterase/thiol ester dehydrase-isomerase"/>
    <property type="match status" value="1"/>
</dbReference>
<feature type="compositionally biased region" description="Polar residues" evidence="2">
    <location>
        <begin position="311"/>
        <end position="324"/>
    </location>
</feature>
<dbReference type="Gene3D" id="3.10.129.10">
    <property type="entry name" value="Hotdog Thioesterase"/>
    <property type="match status" value="1"/>
</dbReference>
<name>A0A8I2YRU8_9AGAM</name>
<evidence type="ECO:0000256" key="1">
    <source>
        <dbReference type="ARBA" id="ARBA00038476"/>
    </source>
</evidence>
<keyword evidence="3" id="KW-0812">Transmembrane</keyword>
<comment type="caution">
    <text evidence="4">The sequence shown here is derived from an EMBL/GenBank/DDBJ whole genome shotgun (WGS) entry which is preliminary data.</text>
</comment>
<evidence type="ECO:0000313" key="5">
    <source>
        <dbReference type="Proteomes" id="UP000683000"/>
    </source>
</evidence>
<dbReference type="PANTHER" id="PTHR12475">
    <property type="match status" value="1"/>
</dbReference>
<dbReference type="Pfam" id="PF13279">
    <property type="entry name" value="4HBT_2"/>
    <property type="match status" value="1"/>
</dbReference>
<dbReference type="InterPro" id="IPR029069">
    <property type="entry name" value="HotDog_dom_sf"/>
</dbReference>
<dbReference type="OrthoDB" id="265761at2759"/>
<dbReference type="AlphaFoldDB" id="A0A8I2YRU8"/>
<dbReference type="PANTHER" id="PTHR12475:SF4">
    <property type="entry name" value="PROTEIN THEM6"/>
    <property type="match status" value="1"/>
</dbReference>
<keyword evidence="3" id="KW-0472">Membrane</keyword>
<keyword evidence="3" id="KW-1133">Transmembrane helix</keyword>
<reference evidence="4" key="1">
    <citation type="submission" date="2021-03" db="EMBL/GenBank/DDBJ databases">
        <title>Evolutionary innovations through gain and loss of genes in the ectomycorrhizal Boletales.</title>
        <authorList>
            <person name="Wu G."/>
            <person name="Miyauchi S."/>
            <person name="Morin E."/>
            <person name="Yang Z.-L."/>
            <person name="Xu J."/>
            <person name="Martin F.M."/>
        </authorList>
    </citation>
    <scope>NUCLEOTIDE SEQUENCE</scope>
    <source>
        <strain evidence="4">BR01</strain>
    </source>
</reference>
<comment type="similarity">
    <text evidence="1">Belongs to the lcsJ thioesterase family.</text>
</comment>
<accession>A0A8I2YRU8</accession>
<proteinExistence type="inferred from homology"/>
<evidence type="ECO:0000256" key="3">
    <source>
        <dbReference type="SAM" id="Phobius"/>
    </source>
</evidence>
<feature type="region of interest" description="Disordered" evidence="2">
    <location>
        <begin position="212"/>
        <end position="240"/>
    </location>
</feature>
<gene>
    <name evidence="4" type="ORF">JVT61DRAFT_14786</name>
</gene>
<dbReference type="Proteomes" id="UP000683000">
    <property type="component" value="Unassembled WGS sequence"/>
</dbReference>
<evidence type="ECO:0000256" key="2">
    <source>
        <dbReference type="SAM" id="MobiDB-lite"/>
    </source>
</evidence>
<evidence type="ECO:0000313" key="4">
    <source>
        <dbReference type="EMBL" id="KAG6377989.1"/>
    </source>
</evidence>
<feature type="region of interest" description="Disordered" evidence="2">
    <location>
        <begin position="305"/>
        <end position="331"/>
    </location>
</feature>
<sequence>MPPHIPKDAFALLAKMPAIPVRGEDLYRRLKVLLNRSPRAKPLSILKYTIYIVFLLNAGSWPFVWHIRVFWPIYVAKLSYWILRFKLVFASKKERTHTLITWAENLSPVGANPFELTTVYKRWATIDDIDVFGMHLSNSSYAKALDSARSKAALKYFPAWSRSGGQVALGATHYHFLREIPPLVRFEVRLTIGSWDHKWLYVVARYVTQPGRRRATHRAPHSSTPPTPNDTPAQNGSAKDVEQAVAAIIQDNNGTGRTRGAPVVEPDGAILHCIAVSQICFKWERLTVPPAIILASEGFTKPYGDGDHADSATTGTSVRSYSHTNPPPNWIKSQSLRVPPYGSMDNFRAFLRGKWREVPEGERWWEDALGGSIETRRQANLEILDSLKVCMERSATLLGKR</sequence>
<organism evidence="4 5">
    <name type="scientific">Boletus reticuloceps</name>
    <dbReference type="NCBI Taxonomy" id="495285"/>
    <lineage>
        <taxon>Eukaryota</taxon>
        <taxon>Fungi</taxon>
        <taxon>Dikarya</taxon>
        <taxon>Basidiomycota</taxon>
        <taxon>Agaricomycotina</taxon>
        <taxon>Agaricomycetes</taxon>
        <taxon>Agaricomycetidae</taxon>
        <taxon>Boletales</taxon>
        <taxon>Boletineae</taxon>
        <taxon>Boletaceae</taxon>
        <taxon>Boletoideae</taxon>
        <taxon>Boletus</taxon>
    </lineage>
</organism>
<feature type="transmembrane region" description="Helical" evidence="3">
    <location>
        <begin position="45"/>
        <end position="63"/>
    </location>
</feature>